<dbReference type="EMBL" id="GEDV01005111">
    <property type="protein sequence ID" value="JAP83446.1"/>
    <property type="molecule type" value="Transcribed_RNA"/>
</dbReference>
<evidence type="ECO:0000256" key="4">
    <source>
        <dbReference type="ARBA" id="ARBA00022537"/>
    </source>
</evidence>
<dbReference type="SMART" id="SM00248">
    <property type="entry name" value="ANK"/>
    <property type="match status" value="3"/>
</dbReference>
<dbReference type="Pfam" id="PF13359">
    <property type="entry name" value="DDE_Tnp_4"/>
    <property type="match status" value="1"/>
</dbReference>
<proteinExistence type="predicted"/>
<dbReference type="AlphaFoldDB" id="A0A131YZ28"/>
<dbReference type="SUPFAM" id="SSF48403">
    <property type="entry name" value="Ankyrin repeat"/>
    <property type="match status" value="1"/>
</dbReference>
<dbReference type="Gene3D" id="1.25.40.20">
    <property type="entry name" value="Ankyrin repeat-containing domain"/>
    <property type="match status" value="1"/>
</dbReference>
<dbReference type="PANTHER" id="PTHR24134">
    <property type="entry name" value="ANKYRIN REPEAT-CONTAINING PROTEIN DDB_G0279043"/>
    <property type="match status" value="1"/>
</dbReference>
<keyword evidence="8 10" id="KW-0040">ANK repeat</keyword>
<keyword evidence="7" id="KW-0800">Toxin</keyword>
<evidence type="ECO:0000256" key="6">
    <source>
        <dbReference type="ARBA" id="ARBA00022737"/>
    </source>
</evidence>
<keyword evidence="5" id="KW-0479">Metal-binding</keyword>
<feature type="domain" description="DDE Tnp4" evidence="12">
    <location>
        <begin position="291"/>
        <end position="443"/>
    </location>
</feature>
<evidence type="ECO:0000256" key="9">
    <source>
        <dbReference type="ARBA" id="ARBA00023298"/>
    </source>
</evidence>
<dbReference type="GO" id="GO:0046872">
    <property type="term" value="F:metal ion binding"/>
    <property type="evidence" value="ECO:0007669"/>
    <property type="project" value="UniProtKB-KW"/>
</dbReference>
<dbReference type="InterPro" id="IPR036770">
    <property type="entry name" value="Ankyrin_rpt-contain_sf"/>
</dbReference>
<name>A0A131YZ28_RHIAP</name>
<keyword evidence="6" id="KW-0677">Repeat</keyword>
<dbReference type="Pfam" id="PF12796">
    <property type="entry name" value="Ank_2"/>
    <property type="match status" value="1"/>
</dbReference>
<dbReference type="InterPro" id="IPR026103">
    <property type="entry name" value="HARBI1_animal"/>
</dbReference>
<feature type="repeat" description="ANK" evidence="10">
    <location>
        <begin position="109"/>
        <end position="141"/>
    </location>
</feature>
<feature type="compositionally biased region" description="Polar residues" evidence="11">
    <location>
        <begin position="470"/>
        <end position="479"/>
    </location>
</feature>
<accession>A0A131YZ28</accession>
<dbReference type="PRINTS" id="PR02086">
    <property type="entry name" value="PUTNUCHARBI1"/>
</dbReference>
<comment type="cofactor">
    <cofactor evidence="1">
        <name>a divalent metal cation</name>
        <dbReference type="ChEBI" id="CHEBI:60240"/>
    </cofactor>
</comment>
<evidence type="ECO:0000256" key="3">
    <source>
        <dbReference type="ARBA" id="ARBA00022483"/>
    </source>
</evidence>
<dbReference type="PANTHER" id="PTHR24134:SF9">
    <property type="entry name" value="ANKYRIN REPEAT AND SOCS BOX PROTEIN 8"/>
    <property type="match status" value="1"/>
</dbReference>
<keyword evidence="3" id="KW-0268">Exocytosis</keyword>
<evidence type="ECO:0000313" key="13">
    <source>
        <dbReference type="EMBL" id="JAP83446.1"/>
    </source>
</evidence>
<evidence type="ECO:0000256" key="2">
    <source>
        <dbReference type="ARBA" id="ARBA00004175"/>
    </source>
</evidence>
<keyword evidence="7" id="KW-0638">Presynaptic neurotoxin</keyword>
<evidence type="ECO:0000256" key="1">
    <source>
        <dbReference type="ARBA" id="ARBA00001968"/>
    </source>
</evidence>
<evidence type="ECO:0000256" key="5">
    <source>
        <dbReference type="ARBA" id="ARBA00022723"/>
    </source>
</evidence>
<dbReference type="PROSITE" id="PS50297">
    <property type="entry name" value="ANK_REP_REGION"/>
    <property type="match status" value="1"/>
</dbReference>
<dbReference type="GO" id="GO:0006887">
    <property type="term" value="P:exocytosis"/>
    <property type="evidence" value="ECO:0007669"/>
    <property type="project" value="UniProtKB-KW"/>
</dbReference>
<dbReference type="GO" id="GO:0044231">
    <property type="term" value="C:host cell presynaptic membrane"/>
    <property type="evidence" value="ECO:0007669"/>
    <property type="project" value="UniProtKB-KW"/>
</dbReference>
<keyword evidence="9" id="KW-0472">Membrane</keyword>
<keyword evidence="7" id="KW-0528">Neurotoxin</keyword>
<evidence type="ECO:0000256" key="11">
    <source>
        <dbReference type="SAM" id="MobiDB-lite"/>
    </source>
</evidence>
<dbReference type="InterPro" id="IPR027806">
    <property type="entry name" value="HARBI1_dom"/>
</dbReference>
<organism evidence="13">
    <name type="scientific">Rhipicephalus appendiculatus</name>
    <name type="common">Brown ear tick</name>
    <dbReference type="NCBI Taxonomy" id="34631"/>
    <lineage>
        <taxon>Eukaryota</taxon>
        <taxon>Metazoa</taxon>
        <taxon>Ecdysozoa</taxon>
        <taxon>Arthropoda</taxon>
        <taxon>Chelicerata</taxon>
        <taxon>Arachnida</taxon>
        <taxon>Acari</taxon>
        <taxon>Parasitiformes</taxon>
        <taxon>Ixodida</taxon>
        <taxon>Ixodoidea</taxon>
        <taxon>Ixodidae</taxon>
        <taxon>Rhipicephalinae</taxon>
        <taxon>Rhipicephalus</taxon>
        <taxon>Rhipicephalus</taxon>
    </lineage>
</organism>
<evidence type="ECO:0000256" key="8">
    <source>
        <dbReference type="ARBA" id="ARBA00023043"/>
    </source>
</evidence>
<dbReference type="InterPro" id="IPR002110">
    <property type="entry name" value="Ankyrin_rpt"/>
</dbReference>
<keyword evidence="9" id="KW-1053">Target membrane</keyword>
<reference evidence="13" key="1">
    <citation type="journal article" date="2016" name="Ticks Tick Borne Dis.">
        <title>De novo assembly and annotation of the salivary gland transcriptome of Rhipicephalus appendiculatus male and female ticks during blood feeding.</title>
        <authorList>
            <person name="de Castro M.H."/>
            <person name="de Klerk D."/>
            <person name="Pienaar R."/>
            <person name="Latif A.A."/>
            <person name="Rees D.J."/>
            <person name="Mans B.J."/>
        </authorList>
    </citation>
    <scope>NUCLEOTIDE SEQUENCE</scope>
    <source>
        <tissue evidence="13">Salivary glands</tissue>
    </source>
</reference>
<evidence type="ECO:0000256" key="7">
    <source>
        <dbReference type="ARBA" id="ARBA00023028"/>
    </source>
</evidence>
<feature type="repeat" description="ANK" evidence="10">
    <location>
        <begin position="48"/>
        <end position="76"/>
    </location>
</feature>
<feature type="compositionally biased region" description="Acidic residues" evidence="11">
    <location>
        <begin position="452"/>
        <end position="462"/>
    </location>
</feature>
<protein>
    <submittedName>
        <fullName evidence="13">Transposase</fullName>
    </submittedName>
</protein>
<feature type="region of interest" description="Disordered" evidence="11">
    <location>
        <begin position="452"/>
        <end position="484"/>
    </location>
</feature>
<evidence type="ECO:0000259" key="12">
    <source>
        <dbReference type="Pfam" id="PF13359"/>
    </source>
</evidence>
<comment type="subcellular location">
    <subcellularLocation>
        <location evidence="2">Target cell membrane</location>
    </subcellularLocation>
</comment>
<keyword evidence="4" id="KW-1052">Target cell membrane</keyword>
<sequence length="503" mass="56314">MWYLMENAQRSYTLSERLLRAVGTRGEDIEQLIRQGADVNQSHGTFLPLHCACMLGDATSVAILLKWGAHVNGYDGYHRTALHHAVERSPQCASLLLAAGANTECIDINRDTPLHWAAFRNRADCCRLLLEHRACVDSLDFNHDTPLSWAAMKVRGSYCCLSRSSPLLECLHRGESTAFKRHFRVTRETFWSLMAILWGDSPATTHGWCRELRLLVFLLWLGCGAPFRVVAACFNIPRTTTYRMVTSVLKVMMKKLHKFIYLPNQEELPEISAGFCTMSKRNHFDGFVGAIDGTHIRIQAPVSMPEDYFNRKHFYSIQLQAVCDHRGIFVDIFVGYPGSVHDTRVLKNSPLYTRSLYPPPGYAILGDSGYPNIVAPIAITTPYKDATRPVEVRFNTAHARARAIVERAFGLMKGRWRSVFTKALEVSVCKAPDVVAACAAMHNVCMRMGDASPEELEEDTDIGGDHDTEPPSQDSQAAQSRDRLAARLSCPAPCGDHDYHAVI</sequence>
<dbReference type="PROSITE" id="PS50088">
    <property type="entry name" value="ANK_REPEAT"/>
    <property type="match status" value="2"/>
</dbReference>
<evidence type="ECO:0000256" key="10">
    <source>
        <dbReference type="PROSITE-ProRule" id="PRU00023"/>
    </source>
</evidence>
<dbReference type="GO" id="GO:0044218">
    <property type="term" value="C:other organism cell membrane"/>
    <property type="evidence" value="ECO:0007669"/>
    <property type="project" value="UniProtKB-KW"/>
</dbReference>